<accession>A0A0B0MN60</accession>
<protein>
    <submittedName>
        <fullName evidence="1">Uncharacterized protein</fullName>
    </submittedName>
</protein>
<keyword evidence="2" id="KW-1185">Reference proteome</keyword>
<dbReference type="EMBL" id="JRRC01367321">
    <property type="protein sequence ID" value="KHG03563.1"/>
    <property type="molecule type" value="Genomic_DNA"/>
</dbReference>
<organism evidence="1 2">
    <name type="scientific">Gossypium arboreum</name>
    <name type="common">Tree cotton</name>
    <name type="synonym">Gossypium nanking</name>
    <dbReference type="NCBI Taxonomy" id="29729"/>
    <lineage>
        <taxon>Eukaryota</taxon>
        <taxon>Viridiplantae</taxon>
        <taxon>Streptophyta</taxon>
        <taxon>Embryophyta</taxon>
        <taxon>Tracheophyta</taxon>
        <taxon>Spermatophyta</taxon>
        <taxon>Magnoliopsida</taxon>
        <taxon>eudicotyledons</taxon>
        <taxon>Gunneridae</taxon>
        <taxon>Pentapetalae</taxon>
        <taxon>rosids</taxon>
        <taxon>malvids</taxon>
        <taxon>Malvales</taxon>
        <taxon>Malvaceae</taxon>
        <taxon>Malvoideae</taxon>
        <taxon>Gossypium</taxon>
    </lineage>
</organism>
<reference evidence="2" key="1">
    <citation type="submission" date="2014-09" db="EMBL/GenBank/DDBJ databases">
        <authorList>
            <person name="Mudge J."/>
            <person name="Ramaraj T."/>
            <person name="Lindquist I.E."/>
            <person name="Bharti A.K."/>
            <person name="Sundararajan A."/>
            <person name="Cameron C.T."/>
            <person name="Woodward J.E."/>
            <person name="May G.D."/>
            <person name="Brubaker C."/>
            <person name="Broadhvest J."/>
            <person name="Wilkins T.A."/>
        </authorList>
    </citation>
    <scope>NUCLEOTIDE SEQUENCE</scope>
    <source>
        <strain evidence="2">cv. AKA8401</strain>
    </source>
</reference>
<evidence type="ECO:0000313" key="1">
    <source>
        <dbReference type="EMBL" id="KHG03563.1"/>
    </source>
</evidence>
<gene>
    <name evidence="1" type="ORF">F383_39461</name>
</gene>
<sequence>MSINFDSLKKSCLF</sequence>
<proteinExistence type="predicted"/>
<evidence type="ECO:0000313" key="2">
    <source>
        <dbReference type="Proteomes" id="UP000032142"/>
    </source>
</evidence>
<name>A0A0B0MN60_GOSAR</name>
<dbReference type="Proteomes" id="UP000032142">
    <property type="component" value="Unassembled WGS sequence"/>
</dbReference>
<comment type="caution">
    <text evidence="1">The sequence shown here is derived from an EMBL/GenBank/DDBJ whole genome shotgun (WGS) entry which is preliminary data.</text>
</comment>